<dbReference type="GO" id="GO:0015562">
    <property type="term" value="F:efflux transmembrane transporter activity"/>
    <property type="evidence" value="ECO:0007669"/>
    <property type="project" value="InterPro"/>
</dbReference>
<gene>
    <name evidence="2" type="ORF">CP985_04015</name>
</gene>
<accession>A0AAX2AIE5</accession>
<dbReference type="Proteomes" id="UP000290092">
    <property type="component" value="Unassembled WGS sequence"/>
</dbReference>
<dbReference type="Gene3D" id="1.20.1600.10">
    <property type="entry name" value="Outer membrane efflux proteins (OEP)"/>
    <property type="match status" value="1"/>
</dbReference>
<dbReference type="EMBL" id="NXID01000010">
    <property type="protein sequence ID" value="RXK16330.1"/>
    <property type="molecule type" value="Genomic_DNA"/>
</dbReference>
<sequence length="396" mass="45801">MKKYLIVISFLILNLSANSLESLVTNALDKNNELKSIEKSILIANENITLATKLSNPILSLGINDIHTNENYDKRDLEAMQAQFIGITQAIPITNKLEINKSIQITNKNILALSLEDKKLLLKAKIYELAYNIAILEEKKRLILEQKRNIGKLEKLQNYLYQTSKTDVKTLFDTKLINKNFDITLNNLQTNITTLKLNLEEIAYTKIDNLNINLDVFKASLENNIEKHPKVQAFNEQLKAFKQQEAYEKALKTSDINFNITYFNRTEFQDYVNVSVAIPLSIYNRENINVKKAQYSYLKAKNDLESLRRNFTTTQQILQNELNTSYENYQLLSKEMLALQNSIDKSLKIDNKFKNNSTQIIQNLNKTLKLQIDALDEKSKFFTTLAKSKYYEGNIQ</sequence>
<evidence type="ECO:0000313" key="2">
    <source>
        <dbReference type="EMBL" id="RXK16330.1"/>
    </source>
</evidence>
<evidence type="ECO:0008006" key="4">
    <source>
        <dbReference type="Google" id="ProtNLM"/>
    </source>
</evidence>
<comment type="caution">
    <text evidence="2">The sequence shown here is derived from an EMBL/GenBank/DDBJ whole genome shotgun (WGS) entry which is preliminary data.</text>
</comment>
<feature type="signal peptide" evidence="1">
    <location>
        <begin position="1"/>
        <end position="19"/>
    </location>
</feature>
<keyword evidence="3" id="KW-1185">Reference proteome</keyword>
<evidence type="ECO:0000313" key="3">
    <source>
        <dbReference type="Proteomes" id="UP000290092"/>
    </source>
</evidence>
<organism evidence="2 3">
    <name type="scientific">Malaciobacter mytili LMG 24559</name>
    <dbReference type="NCBI Taxonomy" id="1032238"/>
    <lineage>
        <taxon>Bacteria</taxon>
        <taxon>Pseudomonadati</taxon>
        <taxon>Campylobacterota</taxon>
        <taxon>Epsilonproteobacteria</taxon>
        <taxon>Campylobacterales</taxon>
        <taxon>Arcobacteraceae</taxon>
        <taxon>Malaciobacter</taxon>
    </lineage>
</organism>
<keyword evidence="1" id="KW-0732">Signal</keyword>
<dbReference type="KEGG" id="amyt:AMYT_0094"/>
<dbReference type="SUPFAM" id="SSF56954">
    <property type="entry name" value="Outer membrane efflux proteins (OEP)"/>
    <property type="match status" value="1"/>
</dbReference>
<proteinExistence type="predicted"/>
<feature type="chain" id="PRO_5043578595" description="Outer membrane efflux protein, TolC family, CusC" evidence="1">
    <location>
        <begin position="20"/>
        <end position="396"/>
    </location>
</feature>
<reference evidence="2 3" key="1">
    <citation type="submission" date="2017-09" db="EMBL/GenBank/DDBJ databases">
        <title>Genomics of the genus Arcobacter.</title>
        <authorList>
            <person name="Perez-Cataluna A."/>
            <person name="Figueras M.J."/>
            <person name="Salas-Masso N."/>
        </authorList>
    </citation>
    <scope>NUCLEOTIDE SEQUENCE [LARGE SCALE GENOMIC DNA]</scope>
    <source>
        <strain evidence="2 3">CECT 7386</strain>
    </source>
</reference>
<dbReference type="AlphaFoldDB" id="A0AAX2AIE5"/>
<name>A0AAX2AIE5_9BACT</name>
<protein>
    <recommendedName>
        <fullName evidence="4">Outer membrane efflux protein, TolC family, CusC</fullName>
    </recommendedName>
</protein>
<evidence type="ECO:0000256" key="1">
    <source>
        <dbReference type="SAM" id="SignalP"/>
    </source>
</evidence>
<dbReference type="RefSeq" id="WP_114840616.1">
    <property type="nucleotide sequence ID" value="NZ_CP031219.1"/>
</dbReference>